<dbReference type="CDD" id="cd03216">
    <property type="entry name" value="ABC_Carb_Monos_I"/>
    <property type="match status" value="1"/>
</dbReference>
<dbReference type="SUPFAM" id="SSF52540">
    <property type="entry name" value="P-loop containing nucleoside triphosphate hydrolases"/>
    <property type="match status" value="2"/>
</dbReference>
<dbReference type="InterPro" id="IPR003593">
    <property type="entry name" value="AAA+_ATPase"/>
</dbReference>
<dbReference type="EMBL" id="FNFP01000005">
    <property type="protein sequence ID" value="SDK93461.1"/>
    <property type="molecule type" value="Genomic_DNA"/>
</dbReference>
<keyword evidence="1" id="KW-0547">Nucleotide-binding</keyword>
<evidence type="ECO:0000259" key="3">
    <source>
        <dbReference type="PROSITE" id="PS50893"/>
    </source>
</evidence>
<evidence type="ECO:0000256" key="1">
    <source>
        <dbReference type="ARBA" id="ARBA00022741"/>
    </source>
</evidence>
<dbReference type="PROSITE" id="PS00211">
    <property type="entry name" value="ABC_TRANSPORTER_1"/>
    <property type="match status" value="1"/>
</dbReference>
<reference evidence="4 5" key="1">
    <citation type="submission" date="2016-10" db="EMBL/GenBank/DDBJ databases">
        <authorList>
            <person name="de Groot N.N."/>
        </authorList>
    </citation>
    <scope>NUCLEOTIDE SEQUENCE [LARGE SCALE GENOMIC DNA]</scope>
    <source>
        <strain evidence="4 5">DSM 18346</strain>
    </source>
</reference>
<evidence type="ECO:0000313" key="4">
    <source>
        <dbReference type="EMBL" id="SDK93461.1"/>
    </source>
</evidence>
<evidence type="ECO:0000313" key="5">
    <source>
        <dbReference type="Proteomes" id="UP000198718"/>
    </source>
</evidence>
<dbReference type="STRING" id="393762.SAMN05660472_02293"/>
<dbReference type="InterPro" id="IPR003439">
    <property type="entry name" value="ABC_transporter-like_ATP-bd"/>
</dbReference>
<dbReference type="SMART" id="SM00382">
    <property type="entry name" value="AAA"/>
    <property type="match status" value="2"/>
</dbReference>
<dbReference type="InterPro" id="IPR017871">
    <property type="entry name" value="ABC_transporter-like_CS"/>
</dbReference>
<sequence>MNFIEVANWQPQYLRHPPSKEGNTLVTDYLLQIKNVSKEYSGNRVLKNININIKPGEIHGLVGENGAGKSTLMNILFGMPVIHSTGGYEGDIIIDGKVVNPATPKESMELGIGMVHQEFMLIPGFSITENIKLNREVTKDNLFSRILGPKMKTLDFKQMGKDSRKALDTLGMSIDEWLPVEGLPVGYMQFVEIAREIDKQNLKLLVFDEPTAVLAESEADKFLEVVKKLSGLGIAILFISHRLDEIIEITDNITVLRDGEVVSSLATKDADVHKIAELMVGRKIENTNIVKTFKEEAENEDYILELKDLYVDMPGEMIKGLNLRVRRGEILGIGGLGGQGKIGVANGIMGLYPTRGEIIKDGKPLPLNNPKKALDLGVAFVTEDRRGVGLLLDDSIEHNIAISALQIKEKFINKRAGIRMMDEKGAREHALNMIKELDIRCTGPKQLTRRLSGGNQQKVCIARSLTLDPDIILVSEPTRGIDIGAKKIVLDLLERLSKELGMTVIITSSELAELRSVSDRIAIVFEGKLEGILAPDASDVDFGLMMAGEYGKEEVS</sequence>
<dbReference type="Gene3D" id="3.40.50.300">
    <property type="entry name" value="P-loop containing nucleotide triphosphate hydrolases"/>
    <property type="match status" value="2"/>
</dbReference>
<organism evidence="4 5">
    <name type="scientific">Natronincola ferrireducens</name>
    <dbReference type="NCBI Taxonomy" id="393762"/>
    <lineage>
        <taxon>Bacteria</taxon>
        <taxon>Bacillati</taxon>
        <taxon>Bacillota</taxon>
        <taxon>Clostridia</taxon>
        <taxon>Peptostreptococcales</taxon>
        <taxon>Natronincolaceae</taxon>
        <taxon>Natronincola</taxon>
    </lineage>
</organism>
<dbReference type="GO" id="GO:0016887">
    <property type="term" value="F:ATP hydrolysis activity"/>
    <property type="evidence" value="ECO:0007669"/>
    <property type="project" value="InterPro"/>
</dbReference>
<protein>
    <submittedName>
        <fullName evidence="4">Monosaccharide ABC transporter ATP-binding protein, CUT2 family (TC 3.A.1.2.-)</fullName>
    </submittedName>
</protein>
<keyword evidence="5" id="KW-1185">Reference proteome</keyword>
<accession>A0A1G9FYE0</accession>
<keyword evidence="2 4" id="KW-0067">ATP-binding</keyword>
<dbReference type="PROSITE" id="PS50893">
    <property type="entry name" value="ABC_TRANSPORTER_2"/>
    <property type="match status" value="2"/>
</dbReference>
<dbReference type="Proteomes" id="UP000198718">
    <property type="component" value="Unassembled WGS sequence"/>
</dbReference>
<dbReference type="PANTHER" id="PTHR43790">
    <property type="entry name" value="CARBOHYDRATE TRANSPORT ATP-BINDING PROTEIN MG119-RELATED"/>
    <property type="match status" value="1"/>
</dbReference>
<proteinExistence type="predicted"/>
<feature type="domain" description="ABC transporter" evidence="3">
    <location>
        <begin position="284"/>
        <end position="551"/>
    </location>
</feature>
<dbReference type="InterPro" id="IPR050107">
    <property type="entry name" value="ABC_carbohydrate_import_ATPase"/>
</dbReference>
<feature type="domain" description="ABC transporter" evidence="3">
    <location>
        <begin position="31"/>
        <end position="283"/>
    </location>
</feature>
<name>A0A1G9FYE0_9FIRM</name>
<dbReference type="AlphaFoldDB" id="A0A1G9FYE0"/>
<dbReference type="OrthoDB" id="9771863at2"/>
<dbReference type="GO" id="GO:0005524">
    <property type="term" value="F:ATP binding"/>
    <property type="evidence" value="ECO:0007669"/>
    <property type="project" value="UniProtKB-KW"/>
</dbReference>
<dbReference type="InterPro" id="IPR027417">
    <property type="entry name" value="P-loop_NTPase"/>
</dbReference>
<gene>
    <name evidence="4" type="ORF">SAMN05660472_02293</name>
</gene>
<evidence type="ECO:0000256" key="2">
    <source>
        <dbReference type="ARBA" id="ARBA00022840"/>
    </source>
</evidence>
<dbReference type="Pfam" id="PF00005">
    <property type="entry name" value="ABC_tran"/>
    <property type="match status" value="2"/>
</dbReference>
<dbReference type="PANTHER" id="PTHR43790:SF4">
    <property type="entry name" value="GUANOSINE IMPORT ATP-BINDING PROTEIN NUPO"/>
    <property type="match status" value="1"/>
</dbReference>